<dbReference type="InterPro" id="IPR011993">
    <property type="entry name" value="PH-like_dom_sf"/>
</dbReference>
<feature type="compositionally biased region" description="Basic and acidic residues" evidence="5">
    <location>
        <begin position="476"/>
        <end position="486"/>
    </location>
</feature>
<evidence type="ECO:0000256" key="4">
    <source>
        <dbReference type="ARBA" id="ARBA00022664"/>
    </source>
</evidence>
<dbReference type="GO" id="GO:0031087">
    <property type="term" value="P:deadenylation-independent decapping of nuclear-transcribed mRNA"/>
    <property type="evidence" value="ECO:0007669"/>
    <property type="project" value="TreeGrafter"/>
</dbReference>
<feature type="compositionally biased region" description="Polar residues" evidence="5">
    <location>
        <begin position="196"/>
        <end position="215"/>
    </location>
</feature>
<comment type="similarity">
    <text evidence="2">Belongs to the DCP1 family.</text>
</comment>
<accession>A0A2V3J4T2</accession>
<keyword evidence="4" id="KW-0507">mRNA processing</keyword>
<feature type="compositionally biased region" description="Polar residues" evidence="5">
    <location>
        <begin position="291"/>
        <end position="310"/>
    </location>
</feature>
<dbReference type="InterPro" id="IPR010334">
    <property type="entry name" value="Dcp1"/>
</dbReference>
<dbReference type="STRING" id="448386.A0A2V3J4T2"/>
<protein>
    <submittedName>
        <fullName evidence="6">mRNA-decapping enzyme-like protein</fullName>
    </submittedName>
</protein>
<feature type="compositionally biased region" description="Polar residues" evidence="5">
    <location>
        <begin position="443"/>
        <end position="466"/>
    </location>
</feature>
<keyword evidence="7" id="KW-1185">Reference proteome</keyword>
<dbReference type="Gene3D" id="2.30.29.30">
    <property type="entry name" value="Pleckstrin-homology domain (PH domain)/Phosphotyrosine-binding domain (PTB)"/>
    <property type="match status" value="1"/>
</dbReference>
<dbReference type="Proteomes" id="UP000247409">
    <property type="component" value="Unassembled WGS sequence"/>
</dbReference>
<feature type="compositionally biased region" description="Polar residues" evidence="5">
    <location>
        <begin position="353"/>
        <end position="367"/>
    </location>
</feature>
<dbReference type="GO" id="GO:0006397">
    <property type="term" value="P:mRNA processing"/>
    <property type="evidence" value="ECO:0007669"/>
    <property type="project" value="UniProtKB-KW"/>
</dbReference>
<feature type="compositionally biased region" description="Polar residues" evidence="5">
    <location>
        <begin position="380"/>
        <end position="390"/>
    </location>
</feature>
<dbReference type="GO" id="GO:0003729">
    <property type="term" value="F:mRNA binding"/>
    <property type="evidence" value="ECO:0007669"/>
    <property type="project" value="TreeGrafter"/>
</dbReference>
<dbReference type="AlphaFoldDB" id="A0A2V3J4T2"/>
<evidence type="ECO:0000313" key="6">
    <source>
        <dbReference type="EMBL" id="PXF49438.1"/>
    </source>
</evidence>
<dbReference type="Pfam" id="PF06058">
    <property type="entry name" value="DCP1"/>
    <property type="match status" value="1"/>
</dbReference>
<dbReference type="PANTHER" id="PTHR16290">
    <property type="entry name" value="TRANSCRIPTION FACTOR SMIF DECAPPING ENZYME DCP1"/>
    <property type="match status" value="1"/>
</dbReference>
<feature type="compositionally biased region" description="Basic and acidic residues" evidence="5">
    <location>
        <begin position="312"/>
        <end position="324"/>
    </location>
</feature>
<feature type="compositionally biased region" description="Low complexity" evidence="5">
    <location>
        <begin position="490"/>
        <end position="502"/>
    </location>
</feature>
<dbReference type="OrthoDB" id="440673at2759"/>
<name>A0A2V3J4T2_9FLOR</name>
<evidence type="ECO:0000256" key="2">
    <source>
        <dbReference type="ARBA" id="ARBA00008778"/>
    </source>
</evidence>
<dbReference type="GO" id="GO:0008047">
    <property type="term" value="F:enzyme activator activity"/>
    <property type="evidence" value="ECO:0007669"/>
    <property type="project" value="InterPro"/>
</dbReference>
<reference evidence="6 7" key="1">
    <citation type="journal article" date="2018" name="Mol. Biol. Evol.">
        <title>Analysis of the draft genome of the red seaweed Gracilariopsis chorda provides insights into genome size evolution in Rhodophyta.</title>
        <authorList>
            <person name="Lee J."/>
            <person name="Yang E.C."/>
            <person name="Graf L."/>
            <person name="Yang J.H."/>
            <person name="Qiu H."/>
            <person name="Zel Zion U."/>
            <person name="Chan C.X."/>
            <person name="Stephens T.G."/>
            <person name="Weber A.P.M."/>
            <person name="Boo G.H."/>
            <person name="Boo S.M."/>
            <person name="Kim K.M."/>
            <person name="Shin Y."/>
            <person name="Jung M."/>
            <person name="Lee S.J."/>
            <person name="Yim H.S."/>
            <person name="Lee J.H."/>
            <person name="Bhattacharya D."/>
            <person name="Yoon H.S."/>
        </authorList>
    </citation>
    <scope>NUCLEOTIDE SEQUENCE [LARGE SCALE GENOMIC DNA]</scope>
    <source>
        <strain evidence="6 7">SKKU-2015</strain>
        <tissue evidence="6">Whole body</tissue>
    </source>
</reference>
<keyword evidence="3" id="KW-0963">Cytoplasm</keyword>
<dbReference type="GO" id="GO:0000932">
    <property type="term" value="C:P-body"/>
    <property type="evidence" value="ECO:0007669"/>
    <property type="project" value="TreeGrafter"/>
</dbReference>
<comment type="caution">
    <text evidence="6">The sequence shown here is derived from an EMBL/GenBank/DDBJ whole genome shotgun (WGS) entry which is preliminary data.</text>
</comment>
<comment type="subcellular location">
    <subcellularLocation>
        <location evidence="1">Cytoplasm</location>
    </subcellularLocation>
</comment>
<dbReference type="EMBL" id="NBIV01000005">
    <property type="protein sequence ID" value="PXF49438.1"/>
    <property type="molecule type" value="Genomic_DNA"/>
</dbReference>
<evidence type="ECO:0000256" key="5">
    <source>
        <dbReference type="SAM" id="MobiDB-lite"/>
    </source>
</evidence>
<dbReference type="SUPFAM" id="SSF50729">
    <property type="entry name" value="PH domain-like"/>
    <property type="match status" value="1"/>
</dbReference>
<evidence type="ECO:0000256" key="1">
    <source>
        <dbReference type="ARBA" id="ARBA00004496"/>
    </source>
</evidence>
<feature type="region of interest" description="Disordered" evidence="5">
    <location>
        <begin position="144"/>
        <end position="235"/>
    </location>
</feature>
<sequence length="727" mass="79654">MTAEIHFDPAHRDAIAAKMNLSVLQRADPAVKRVLKLASHVCLYQLQDNHAWRRLDIEGSLFVVQLHVNHPNNTAHARHRIVIINRKSLQNYSDDVVLGNKDIELNNQMIMYNNSKHHTIGIWFYQGHEACALFELLQQLVNAQQPSQPDSPPSQTATDAPPSVALQSSPPDSAAPPVDQSPPRSKRAHKRVPRPSNINSQNPRPHKSTPQSVPDNSLERFFPGLKHTNGVAGGVLPPDVKTSSLLESAAVDALTSNAPLHKAAPTEFRPTAEIDEAIVIASDNAIPDAVLSTSPPASNHFPSQSVSILRSSKAEKKPRADPRRKSSPKSRTNTPLKAQRLRKANPAPKPMFTDSNAQQSDNTSAFYSQPRHPQSVPDHSVQSSPPSRNTSADRRAHASHEKSQPTPKREIKKTTPADVNPAVHDTKPAMKHKSPKQLEVSRRSSPPQTVKSSTNPTSRPKAQSPPQSGPEYSGTDGDRESSENQRLHTAASTALPSASSSSRTMQDLQQQLQSMPMPIDALNMQDPLLRTMVPPFRFPSGGDLPPLAHTAAMMPSPIPPPPPPPAPFPPGMHPHMALLMQQHQLFLQQQYLAQQHQRHMQMQSMPLPTMPMAPKSEARNVGSLPNDDAKSHSTKATDSAAELMRLLNVGSSDAEQQNKPSPIVLTDEEKGKHVAQSVAAADRKGELATSSTAKMDRSEFRAVVLRMLADKRLFETVYASYMSSKDE</sequence>
<feature type="compositionally biased region" description="Basic residues" evidence="5">
    <location>
        <begin position="184"/>
        <end position="193"/>
    </location>
</feature>
<proteinExistence type="inferred from homology"/>
<feature type="compositionally biased region" description="Low complexity" evidence="5">
    <location>
        <begin position="167"/>
        <end position="183"/>
    </location>
</feature>
<dbReference type="PANTHER" id="PTHR16290:SF0">
    <property type="entry name" value="DECAPPING PROTEIN 1, ISOFORM A"/>
    <property type="match status" value="1"/>
</dbReference>
<dbReference type="GO" id="GO:0000290">
    <property type="term" value="P:deadenylation-dependent decapping of nuclear-transcribed mRNA"/>
    <property type="evidence" value="ECO:0007669"/>
    <property type="project" value="InterPro"/>
</dbReference>
<feature type="compositionally biased region" description="Basic and acidic residues" evidence="5">
    <location>
        <begin position="391"/>
        <end position="415"/>
    </location>
</feature>
<evidence type="ECO:0000313" key="7">
    <source>
        <dbReference type="Proteomes" id="UP000247409"/>
    </source>
</evidence>
<organism evidence="6 7">
    <name type="scientific">Gracilariopsis chorda</name>
    <dbReference type="NCBI Taxonomy" id="448386"/>
    <lineage>
        <taxon>Eukaryota</taxon>
        <taxon>Rhodophyta</taxon>
        <taxon>Florideophyceae</taxon>
        <taxon>Rhodymeniophycidae</taxon>
        <taxon>Gracilariales</taxon>
        <taxon>Gracilariaceae</taxon>
        <taxon>Gracilariopsis</taxon>
    </lineage>
</organism>
<gene>
    <name evidence="6" type="ORF">BWQ96_00754</name>
</gene>
<evidence type="ECO:0000256" key="3">
    <source>
        <dbReference type="ARBA" id="ARBA00022490"/>
    </source>
</evidence>
<feature type="region of interest" description="Disordered" evidence="5">
    <location>
        <begin position="291"/>
        <end position="509"/>
    </location>
</feature>
<dbReference type="CDD" id="cd13182">
    <property type="entry name" value="EVH1-like_Dcp1"/>
    <property type="match status" value="1"/>
</dbReference>